<comment type="similarity">
    <text evidence="1">Belongs to the short-chain dehydrogenases/reductases (SDR) family.</text>
</comment>
<keyword evidence="2" id="KW-0521">NADP</keyword>
<accession>A0A9P3UID4</accession>
<dbReference type="PRINTS" id="PR00081">
    <property type="entry name" value="GDHRDH"/>
</dbReference>
<comment type="caution">
    <text evidence="5">The sequence shown here is derived from an EMBL/GenBank/DDBJ whole genome shotgun (WGS) entry which is preliminary data.</text>
</comment>
<dbReference type="PROSITE" id="PS00061">
    <property type="entry name" value="ADH_SHORT"/>
    <property type="match status" value="1"/>
</dbReference>
<dbReference type="InterPro" id="IPR020904">
    <property type="entry name" value="Sc_DH/Rdtase_CS"/>
</dbReference>
<dbReference type="SUPFAM" id="SSF51735">
    <property type="entry name" value="NAD(P)-binding Rossmann-fold domains"/>
    <property type="match status" value="1"/>
</dbReference>
<name>A0A9P3UID4_LYOSH</name>
<organism evidence="5 6">
    <name type="scientific">Lyophyllum shimeji</name>
    <name type="common">Hon-shimeji</name>
    <name type="synonym">Tricholoma shimeji</name>
    <dbReference type="NCBI Taxonomy" id="47721"/>
    <lineage>
        <taxon>Eukaryota</taxon>
        <taxon>Fungi</taxon>
        <taxon>Dikarya</taxon>
        <taxon>Basidiomycota</taxon>
        <taxon>Agaricomycotina</taxon>
        <taxon>Agaricomycetes</taxon>
        <taxon>Agaricomycetidae</taxon>
        <taxon>Agaricales</taxon>
        <taxon>Tricholomatineae</taxon>
        <taxon>Lyophyllaceae</taxon>
        <taxon>Lyophyllum</taxon>
    </lineage>
</organism>
<feature type="compositionally biased region" description="Basic residues" evidence="4">
    <location>
        <begin position="1"/>
        <end position="11"/>
    </location>
</feature>
<evidence type="ECO:0000256" key="1">
    <source>
        <dbReference type="ARBA" id="ARBA00006484"/>
    </source>
</evidence>
<protein>
    <submittedName>
        <fullName evidence="5">NAD-binding protein</fullName>
    </submittedName>
</protein>
<dbReference type="PANTHER" id="PTHR43008">
    <property type="entry name" value="BENZIL REDUCTASE"/>
    <property type="match status" value="1"/>
</dbReference>
<evidence type="ECO:0000256" key="3">
    <source>
        <dbReference type="ARBA" id="ARBA00023002"/>
    </source>
</evidence>
<dbReference type="Proteomes" id="UP001063166">
    <property type="component" value="Unassembled WGS sequence"/>
</dbReference>
<keyword evidence="6" id="KW-1185">Reference proteome</keyword>
<feature type="region of interest" description="Disordered" evidence="4">
    <location>
        <begin position="57"/>
        <end position="83"/>
    </location>
</feature>
<dbReference type="InterPro" id="IPR032710">
    <property type="entry name" value="NTF2-like_dom_sf"/>
</dbReference>
<dbReference type="FunFam" id="3.40.50.720:FF:000084">
    <property type="entry name" value="Short-chain dehydrogenase reductase"/>
    <property type="match status" value="1"/>
</dbReference>
<dbReference type="PRINTS" id="PR00080">
    <property type="entry name" value="SDRFAMILY"/>
</dbReference>
<evidence type="ECO:0000256" key="4">
    <source>
        <dbReference type="SAM" id="MobiDB-lite"/>
    </source>
</evidence>
<feature type="region of interest" description="Disordered" evidence="4">
    <location>
        <begin position="1"/>
        <end position="37"/>
    </location>
</feature>
<dbReference type="Pfam" id="PF13561">
    <property type="entry name" value="adh_short_C2"/>
    <property type="match status" value="1"/>
</dbReference>
<dbReference type="InterPro" id="IPR002347">
    <property type="entry name" value="SDR_fam"/>
</dbReference>
<evidence type="ECO:0000313" key="6">
    <source>
        <dbReference type="Proteomes" id="UP001063166"/>
    </source>
</evidence>
<sequence>MSEHSRRRRTLSRGSTSSRSPRDQSPPSLTYHPTILPLPTPSLVESVAGAAHYSGTKIESETPLKHRQDSHEAPDDHTQLKPGHQRALNDLRELYGGRPTLEILERSWHEDAEFEDPLTICKGYSQYAAQWYAMSKLFSESKTLESRVMSSTISPNRLVFWQSQQYTTRFLKRQMIINSIIIVDFDEEGKILRMVDQWQGNDLPTRIWTHFLRQLRRMLAFRHIPRTPVRALIGRLPALHQELWTRALHASTGDRETNTPSPAAQSSSPLAPIGVSAAMQAARDPDVTPRPKIFDEFSLKDRVGIVSGGNRGLGLEMALVLCELGARAVYCFDLPVQPGDEWTCTREYVRRMGNGSRLEYVSADVRDQRGMWTKAQEIGDKEGRMDVCIAAAGITKPHFDCLEYPENELQEVMDINTNGALFTAQAAGRQMVRFGSSGSIILIASIAAHATLKGEKITAYNASKAAVLQMARSMACELAPKGIRVNTISPGFILTPMTIPQFARAPETLKRWSDLNPVGRIGRPDELRGAAAWLASDASSFCTGSDIFVSGGYQAW</sequence>
<dbReference type="OrthoDB" id="2400485at2759"/>
<feature type="compositionally biased region" description="Low complexity" evidence="4">
    <location>
        <begin position="12"/>
        <end position="28"/>
    </location>
</feature>
<feature type="compositionally biased region" description="Basic and acidic residues" evidence="4">
    <location>
        <begin position="58"/>
        <end position="79"/>
    </location>
</feature>
<gene>
    <name evidence="5" type="ORF">LshimejAT787_0208840</name>
</gene>
<dbReference type="PANTHER" id="PTHR43008:SF4">
    <property type="entry name" value="CHAIN DEHYDROGENASE, PUTATIVE (AFU_ORTHOLOGUE AFUA_4G08710)-RELATED"/>
    <property type="match status" value="1"/>
</dbReference>
<dbReference type="EMBL" id="BRPK01000002">
    <property type="protein sequence ID" value="GLB35319.1"/>
    <property type="molecule type" value="Genomic_DNA"/>
</dbReference>
<dbReference type="AlphaFoldDB" id="A0A9P3UID4"/>
<dbReference type="SUPFAM" id="SSF54427">
    <property type="entry name" value="NTF2-like"/>
    <property type="match status" value="1"/>
</dbReference>
<dbReference type="GO" id="GO:0016616">
    <property type="term" value="F:oxidoreductase activity, acting on the CH-OH group of donors, NAD or NADP as acceptor"/>
    <property type="evidence" value="ECO:0007669"/>
    <property type="project" value="UniProtKB-ARBA"/>
</dbReference>
<dbReference type="Gene3D" id="3.40.50.720">
    <property type="entry name" value="NAD(P)-binding Rossmann-like Domain"/>
    <property type="match status" value="1"/>
</dbReference>
<dbReference type="InterPro" id="IPR036291">
    <property type="entry name" value="NAD(P)-bd_dom_sf"/>
</dbReference>
<evidence type="ECO:0000256" key="2">
    <source>
        <dbReference type="ARBA" id="ARBA00022857"/>
    </source>
</evidence>
<reference evidence="5" key="1">
    <citation type="submission" date="2022-07" db="EMBL/GenBank/DDBJ databases">
        <title>The genome of Lyophyllum shimeji provides insight into the initial evolution of ectomycorrhizal fungal genome.</title>
        <authorList>
            <person name="Kobayashi Y."/>
            <person name="Shibata T."/>
            <person name="Hirakawa H."/>
            <person name="Shigenobu S."/>
            <person name="Nishiyama T."/>
            <person name="Yamada A."/>
            <person name="Hasebe M."/>
            <person name="Kawaguchi M."/>
        </authorList>
    </citation>
    <scope>NUCLEOTIDE SEQUENCE</scope>
    <source>
        <strain evidence="5">AT787</strain>
    </source>
</reference>
<proteinExistence type="inferred from homology"/>
<dbReference type="GO" id="GO:0050664">
    <property type="term" value="F:oxidoreductase activity, acting on NAD(P)H, oxygen as acceptor"/>
    <property type="evidence" value="ECO:0007669"/>
    <property type="project" value="TreeGrafter"/>
</dbReference>
<keyword evidence="3" id="KW-0560">Oxidoreductase</keyword>
<evidence type="ECO:0000313" key="5">
    <source>
        <dbReference type="EMBL" id="GLB35319.1"/>
    </source>
</evidence>